<sequence length="98" mass="10994">MGLFIDDGSIKGGLDKEERENNSGIRNFVLNHIEDVVEILTTLKHTGMTINASKCNFGVSKVEIELEVFSIKKMKMEKEFHVGLSLIVSKNEREGTPK</sequence>
<comment type="caution">
    <text evidence="1">The sequence shown here is derived from an EMBL/GenBank/DDBJ whole genome shotgun (WGS) entry which is preliminary data.</text>
</comment>
<keyword evidence="2" id="KW-1185">Reference proteome</keyword>
<evidence type="ECO:0008006" key="3">
    <source>
        <dbReference type="Google" id="ProtNLM"/>
    </source>
</evidence>
<evidence type="ECO:0000313" key="1">
    <source>
        <dbReference type="EMBL" id="OMJ11021.1"/>
    </source>
</evidence>
<gene>
    <name evidence="1" type="ORF">AYI70_g9960</name>
</gene>
<dbReference type="Gene3D" id="3.30.70.270">
    <property type="match status" value="1"/>
</dbReference>
<protein>
    <recommendedName>
        <fullName evidence="3">Reverse transcriptase domain-containing protein</fullName>
    </recommendedName>
</protein>
<dbReference type="OrthoDB" id="3193212at2759"/>
<dbReference type="Proteomes" id="UP000187283">
    <property type="component" value="Unassembled WGS sequence"/>
</dbReference>
<evidence type="ECO:0000313" key="2">
    <source>
        <dbReference type="Proteomes" id="UP000187283"/>
    </source>
</evidence>
<organism evidence="1 2">
    <name type="scientific">Smittium culicis</name>
    <dbReference type="NCBI Taxonomy" id="133412"/>
    <lineage>
        <taxon>Eukaryota</taxon>
        <taxon>Fungi</taxon>
        <taxon>Fungi incertae sedis</taxon>
        <taxon>Zoopagomycota</taxon>
        <taxon>Kickxellomycotina</taxon>
        <taxon>Harpellomycetes</taxon>
        <taxon>Harpellales</taxon>
        <taxon>Legeriomycetaceae</taxon>
        <taxon>Smittium</taxon>
    </lineage>
</organism>
<proteinExistence type="predicted"/>
<dbReference type="InterPro" id="IPR043128">
    <property type="entry name" value="Rev_trsase/Diguanyl_cyclase"/>
</dbReference>
<name>A0A1R1X8R0_9FUNG</name>
<dbReference type="EMBL" id="LSSN01004735">
    <property type="protein sequence ID" value="OMJ11021.1"/>
    <property type="molecule type" value="Genomic_DNA"/>
</dbReference>
<accession>A0A1R1X8R0</accession>
<dbReference type="AlphaFoldDB" id="A0A1R1X8R0"/>
<reference evidence="1 2" key="1">
    <citation type="submission" date="2017-01" db="EMBL/GenBank/DDBJ databases">
        <authorList>
            <person name="Mah S.A."/>
            <person name="Swanson W.J."/>
            <person name="Moy G.W."/>
            <person name="Vacquier V.D."/>
        </authorList>
    </citation>
    <scope>NUCLEOTIDE SEQUENCE [LARGE SCALE GENOMIC DNA]</scope>
    <source>
        <strain evidence="1 2">GSMNP</strain>
    </source>
</reference>